<name>A0A931N7E9_9NOCA</name>
<dbReference type="EMBL" id="JADMLG010000017">
    <property type="protein sequence ID" value="MBH0780683.1"/>
    <property type="molecule type" value="Genomic_DNA"/>
</dbReference>
<gene>
    <name evidence="1" type="ORF">IT779_30885</name>
</gene>
<dbReference type="AlphaFoldDB" id="A0A931N7E9"/>
<sequence length="155" mass="17538">MPLEFHNAYRNTLWIALVYGDKGCGPTRFRKKGWWSVAPGQTRSLWDVNLQRVNRFASFYAQEFKNSGGATWDGTGNHWHRIRDVAFDQCYDDNTNCNQQPNFIGLDFQQADNGHHPFFGLTVTLGPAPGQIRTIGSVLIDHGITARADLDPVEK</sequence>
<accession>A0A931N7E9</accession>
<evidence type="ECO:0000313" key="1">
    <source>
        <dbReference type="EMBL" id="MBH0780683.1"/>
    </source>
</evidence>
<dbReference type="RefSeq" id="WP_196152993.1">
    <property type="nucleotide sequence ID" value="NZ_JADMLG010000017.1"/>
</dbReference>
<comment type="caution">
    <text evidence="1">The sequence shown here is derived from an EMBL/GenBank/DDBJ whole genome shotgun (WGS) entry which is preliminary data.</text>
</comment>
<keyword evidence="2" id="KW-1185">Reference proteome</keyword>
<dbReference type="Proteomes" id="UP000655751">
    <property type="component" value="Unassembled WGS sequence"/>
</dbReference>
<organism evidence="1 2">
    <name type="scientific">Nocardia bovistercoris</name>
    <dbReference type="NCBI Taxonomy" id="2785916"/>
    <lineage>
        <taxon>Bacteria</taxon>
        <taxon>Bacillati</taxon>
        <taxon>Actinomycetota</taxon>
        <taxon>Actinomycetes</taxon>
        <taxon>Mycobacteriales</taxon>
        <taxon>Nocardiaceae</taxon>
        <taxon>Nocardia</taxon>
    </lineage>
</organism>
<proteinExistence type="predicted"/>
<protein>
    <submittedName>
        <fullName evidence="1">DUF1036 domain-containing protein</fullName>
    </submittedName>
</protein>
<evidence type="ECO:0000313" key="2">
    <source>
        <dbReference type="Proteomes" id="UP000655751"/>
    </source>
</evidence>
<reference evidence="1" key="1">
    <citation type="submission" date="2020-11" db="EMBL/GenBank/DDBJ databases">
        <title>Nocardia NEAU-351.nov., a novel actinomycete isolated from the cow dung.</title>
        <authorList>
            <person name="Zhang X."/>
        </authorList>
    </citation>
    <scope>NUCLEOTIDE SEQUENCE</scope>
    <source>
        <strain evidence="1">NEAU-351</strain>
    </source>
</reference>